<protein>
    <submittedName>
        <fullName evidence="1">Uncharacterized protein</fullName>
    </submittedName>
</protein>
<evidence type="ECO:0000313" key="2">
    <source>
        <dbReference type="Proteomes" id="UP000770661"/>
    </source>
</evidence>
<comment type="caution">
    <text evidence="1">The sequence shown here is derived from an EMBL/GenBank/DDBJ whole genome shotgun (WGS) entry which is preliminary data.</text>
</comment>
<dbReference type="EMBL" id="JACEEZ010017213">
    <property type="protein sequence ID" value="KAG0717714.1"/>
    <property type="molecule type" value="Genomic_DNA"/>
</dbReference>
<gene>
    <name evidence="1" type="ORF">GWK47_053883</name>
</gene>
<dbReference type="AlphaFoldDB" id="A0A8J4Y7J2"/>
<sequence>MDSGIQHKLLWIVGPKRLAVAATIRRAWRLLGPPVLSRAPTRSGDRTDFVPRVLNAFGGEATPALERRIDVVGSVADLDDSDDDGLQLHHLFSFGICDGQMCERGAFHVGKRFFQILVQTSHRTPLPYSPAGQEEFFFRNGASE</sequence>
<dbReference type="Proteomes" id="UP000770661">
    <property type="component" value="Unassembled WGS sequence"/>
</dbReference>
<keyword evidence="2" id="KW-1185">Reference proteome</keyword>
<evidence type="ECO:0000313" key="1">
    <source>
        <dbReference type="EMBL" id="KAG0717714.1"/>
    </source>
</evidence>
<name>A0A8J4Y7J2_CHIOP</name>
<proteinExistence type="predicted"/>
<reference evidence="1" key="1">
    <citation type="submission" date="2020-07" db="EMBL/GenBank/DDBJ databases">
        <title>The High-quality genome of the commercially important snow crab, Chionoecetes opilio.</title>
        <authorList>
            <person name="Jeong J.-H."/>
            <person name="Ryu S."/>
        </authorList>
    </citation>
    <scope>NUCLEOTIDE SEQUENCE</scope>
    <source>
        <strain evidence="1">MADBK_172401_WGS</strain>
        <tissue evidence="1">Digestive gland</tissue>
    </source>
</reference>
<organism evidence="1 2">
    <name type="scientific">Chionoecetes opilio</name>
    <name type="common">Atlantic snow crab</name>
    <name type="synonym">Cancer opilio</name>
    <dbReference type="NCBI Taxonomy" id="41210"/>
    <lineage>
        <taxon>Eukaryota</taxon>
        <taxon>Metazoa</taxon>
        <taxon>Ecdysozoa</taxon>
        <taxon>Arthropoda</taxon>
        <taxon>Crustacea</taxon>
        <taxon>Multicrustacea</taxon>
        <taxon>Malacostraca</taxon>
        <taxon>Eumalacostraca</taxon>
        <taxon>Eucarida</taxon>
        <taxon>Decapoda</taxon>
        <taxon>Pleocyemata</taxon>
        <taxon>Brachyura</taxon>
        <taxon>Eubrachyura</taxon>
        <taxon>Majoidea</taxon>
        <taxon>Majidae</taxon>
        <taxon>Chionoecetes</taxon>
    </lineage>
</organism>
<accession>A0A8J4Y7J2</accession>